<dbReference type="Proteomes" id="UP001432190">
    <property type="component" value="Chromosome"/>
</dbReference>
<keyword evidence="2" id="KW-0812">Transmembrane</keyword>
<dbReference type="InterPro" id="IPR052155">
    <property type="entry name" value="Biofilm_reg_signaling"/>
</dbReference>
<protein>
    <submittedName>
        <fullName evidence="4">GGDEF domain-containing protein</fullName>
    </submittedName>
</protein>
<proteinExistence type="predicted"/>
<evidence type="ECO:0000256" key="2">
    <source>
        <dbReference type="SAM" id="Phobius"/>
    </source>
</evidence>
<feature type="domain" description="GGDEF" evidence="3">
    <location>
        <begin position="68"/>
        <end position="202"/>
    </location>
</feature>
<feature type="region of interest" description="Disordered" evidence="1">
    <location>
        <begin position="204"/>
        <end position="228"/>
    </location>
</feature>
<dbReference type="Gene3D" id="3.30.70.270">
    <property type="match status" value="1"/>
</dbReference>
<dbReference type="RefSeq" id="WP_328853249.1">
    <property type="nucleotide sequence ID" value="NZ_CP108084.1"/>
</dbReference>
<dbReference type="InterPro" id="IPR029787">
    <property type="entry name" value="Nucleotide_cyclase"/>
</dbReference>
<name>A0ABZ1SE00_9ACTN</name>
<sequence length="228" mass="24448">MSLPPTMIATALVAFTLGGLAMWPLIRRLRHRLTDALWQLEHDPVTGLLNRAGLHAAHATLTATPSAGPIIVVLIDLDDFKPVNDTHGHDHGDKLLAAIGGRIAEIAALHGGAAGRLSGDEYAALLPVRTGDLARIADTFVTLISQPVDLTPDGEPVTVTASVGLALAEATDPFDEVALRRADIAMYHAKHHGRNRYAVYEPGMAMPAPDRRRGPRLRDRRPSDEVTA</sequence>
<accession>A0ABZ1SE00</accession>
<evidence type="ECO:0000313" key="5">
    <source>
        <dbReference type="Proteomes" id="UP001432190"/>
    </source>
</evidence>
<dbReference type="CDD" id="cd01949">
    <property type="entry name" value="GGDEF"/>
    <property type="match status" value="1"/>
</dbReference>
<evidence type="ECO:0000313" key="4">
    <source>
        <dbReference type="EMBL" id="WUP52187.1"/>
    </source>
</evidence>
<dbReference type="SUPFAM" id="SSF55073">
    <property type="entry name" value="Nucleotide cyclase"/>
    <property type="match status" value="1"/>
</dbReference>
<organism evidence="4 5">
    <name type="scientific">Micromonospora globbae</name>
    <dbReference type="NCBI Taxonomy" id="1894969"/>
    <lineage>
        <taxon>Bacteria</taxon>
        <taxon>Bacillati</taxon>
        <taxon>Actinomycetota</taxon>
        <taxon>Actinomycetes</taxon>
        <taxon>Micromonosporales</taxon>
        <taxon>Micromonosporaceae</taxon>
        <taxon>Micromonospora</taxon>
    </lineage>
</organism>
<dbReference type="InterPro" id="IPR043128">
    <property type="entry name" value="Rev_trsase/Diguanyl_cyclase"/>
</dbReference>
<dbReference type="PROSITE" id="PS50887">
    <property type="entry name" value="GGDEF"/>
    <property type="match status" value="1"/>
</dbReference>
<evidence type="ECO:0000259" key="3">
    <source>
        <dbReference type="PROSITE" id="PS50887"/>
    </source>
</evidence>
<dbReference type="InterPro" id="IPR000160">
    <property type="entry name" value="GGDEF_dom"/>
</dbReference>
<keyword evidence="5" id="KW-1185">Reference proteome</keyword>
<dbReference type="Pfam" id="PF00990">
    <property type="entry name" value="GGDEF"/>
    <property type="match status" value="1"/>
</dbReference>
<gene>
    <name evidence="4" type="ORF">OG994_12005</name>
</gene>
<reference evidence="4" key="1">
    <citation type="submission" date="2022-10" db="EMBL/GenBank/DDBJ databases">
        <title>The complete genomes of actinobacterial strains from the NBC collection.</title>
        <authorList>
            <person name="Joergensen T.S."/>
            <person name="Alvarez Arevalo M."/>
            <person name="Sterndorff E.B."/>
            <person name="Faurdal D."/>
            <person name="Vuksanovic O."/>
            <person name="Mourched A.-S."/>
            <person name="Charusanti P."/>
            <person name="Shaw S."/>
            <person name="Blin K."/>
            <person name="Weber T."/>
        </authorList>
    </citation>
    <scope>NUCLEOTIDE SEQUENCE</scope>
    <source>
        <strain evidence="4">NBC_00256</strain>
    </source>
</reference>
<dbReference type="PANTHER" id="PTHR44757">
    <property type="entry name" value="DIGUANYLATE CYCLASE DGCP"/>
    <property type="match status" value="1"/>
</dbReference>
<keyword evidence="2" id="KW-0472">Membrane</keyword>
<keyword evidence="2" id="KW-1133">Transmembrane helix</keyword>
<feature type="compositionally biased region" description="Basic and acidic residues" evidence="1">
    <location>
        <begin position="209"/>
        <end position="228"/>
    </location>
</feature>
<dbReference type="SMART" id="SM00267">
    <property type="entry name" value="GGDEF"/>
    <property type="match status" value="1"/>
</dbReference>
<evidence type="ECO:0000256" key="1">
    <source>
        <dbReference type="SAM" id="MobiDB-lite"/>
    </source>
</evidence>
<dbReference type="PANTHER" id="PTHR44757:SF2">
    <property type="entry name" value="BIOFILM ARCHITECTURE MAINTENANCE PROTEIN MBAA"/>
    <property type="match status" value="1"/>
</dbReference>
<dbReference type="EMBL" id="CP108084">
    <property type="protein sequence ID" value="WUP52187.1"/>
    <property type="molecule type" value="Genomic_DNA"/>
</dbReference>
<dbReference type="NCBIfam" id="TIGR00254">
    <property type="entry name" value="GGDEF"/>
    <property type="match status" value="1"/>
</dbReference>
<feature type="transmembrane region" description="Helical" evidence="2">
    <location>
        <begin position="6"/>
        <end position="26"/>
    </location>
</feature>